<gene>
    <name evidence="2" type="ORF">METZ01_LOCUS17184</name>
</gene>
<dbReference type="AlphaFoldDB" id="A0A381PBL5"/>
<evidence type="ECO:0008006" key="3">
    <source>
        <dbReference type="Google" id="ProtNLM"/>
    </source>
</evidence>
<dbReference type="NCBIfam" id="TIGR03436">
    <property type="entry name" value="acidobact_VWFA"/>
    <property type="match status" value="1"/>
</dbReference>
<evidence type="ECO:0000256" key="1">
    <source>
        <dbReference type="SAM" id="MobiDB-lite"/>
    </source>
</evidence>
<accession>A0A381PBL5</accession>
<name>A0A381PBL5_9ZZZZ</name>
<dbReference type="InterPro" id="IPR017802">
    <property type="entry name" value="VWFA-rel_acidobac-type"/>
</dbReference>
<sequence length="717" mass="79800">MLSLKRGRHGRAVVQGSSSGYLARRMNQLMSRILNFSLFFVVSVHFGIGEAHQIPPPPPEQTQEGQAEQPVFRTGINFVRVDVIVTDDDDNPVTDLTIEDFEVFEDGDLQTVETLQFFEISGTQSLSEPPRAIRSVYDEEVEANRPDVRLFAFFMDDYHVRRGAGLRIIEPLVNFIRNDLSPSDLIAVMYPLTPLTDVRMTRNHEAIINAIEKFRGRKYDHEPRNGFEMRYATASVEAVEFIRNEVSLTALRALMTRLGGLREGRKSVILVSEGYTNMVPPQLRNPIASEFDNPRQRNPFISSDDPRESARRMMADVSIRTDLERVFDTANRNNTSIYALDPRGLASFEFDIDSGVGLTDDSNMLQSTMATLRDLAETTDGRAIVNRNDPTDGLRQAVRDSSAYYLLGYTSNDTPTDGRFHEIRVRVKRRGLDVRARKGYWALSEEDLERLEAPTPAAAPSDVDLALRVLEARRNATQIQTWIGTAKGNNGLSRMTFVWRPIPRVSGRAPVDVSGVEVVARDEGGTTFFEGLVPAETAIASQSDLSPSTEKPVQLPIVAFDVEPGLLRLDLSIQGADGRVLDNDVQTFTVPDFTEMAVALSSAMVFRASNAYEMRQLRTQSDAVPEIGREFRRGDQLLIRFETYALGEASPSVEAALLNRAGDVMVKLPVVLTSAGSDFYELGLPLANLAPGEYLVELTASIGLEPVRQLIAFRVTS</sequence>
<dbReference type="EMBL" id="UINC01000931">
    <property type="protein sequence ID" value="SUZ64330.1"/>
    <property type="molecule type" value="Genomic_DNA"/>
</dbReference>
<feature type="region of interest" description="Disordered" evidence="1">
    <location>
        <begin position="287"/>
        <end position="308"/>
    </location>
</feature>
<reference evidence="2" key="1">
    <citation type="submission" date="2018-05" db="EMBL/GenBank/DDBJ databases">
        <authorList>
            <person name="Lanie J.A."/>
            <person name="Ng W.-L."/>
            <person name="Kazmierczak K.M."/>
            <person name="Andrzejewski T.M."/>
            <person name="Davidsen T.M."/>
            <person name="Wayne K.J."/>
            <person name="Tettelin H."/>
            <person name="Glass J.I."/>
            <person name="Rusch D."/>
            <person name="Podicherti R."/>
            <person name="Tsui H.-C.T."/>
            <person name="Winkler M.E."/>
        </authorList>
    </citation>
    <scope>NUCLEOTIDE SEQUENCE</scope>
</reference>
<evidence type="ECO:0000313" key="2">
    <source>
        <dbReference type="EMBL" id="SUZ64330.1"/>
    </source>
</evidence>
<organism evidence="2">
    <name type="scientific">marine metagenome</name>
    <dbReference type="NCBI Taxonomy" id="408172"/>
    <lineage>
        <taxon>unclassified sequences</taxon>
        <taxon>metagenomes</taxon>
        <taxon>ecological metagenomes</taxon>
    </lineage>
</organism>
<protein>
    <recommendedName>
        <fullName evidence="3">VWA domain-containing protein</fullName>
    </recommendedName>
</protein>
<proteinExistence type="predicted"/>